<reference evidence="1" key="1">
    <citation type="submission" date="2016-10" db="EMBL/GenBank/DDBJ databases">
        <authorList>
            <person name="Benchimol M."/>
            <person name="Almeida L.G."/>
            <person name="Vasconcelos A.T."/>
            <person name="Perreira-Neves A."/>
            <person name="Rosa I.A."/>
            <person name="Tasca T."/>
            <person name="Bogo M.R."/>
            <person name="de Souza W."/>
        </authorList>
    </citation>
    <scope>NUCLEOTIDE SEQUENCE [LARGE SCALE GENOMIC DNA]</scope>
    <source>
        <strain evidence="1">K</strain>
    </source>
</reference>
<evidence type="ECO:0000313" key="1">
    <source>
        <dbReference type="EMBL" id="OHT12686.1"/>
    </source>
</evidence>
<organism evidence="1 2">
    <name type="scientific">Tritrichomonas foetus</name>
    <dbReference type="NCBI Taxonomy" id="1144522"/>
    <lineage>
        <taxon>Eukaryota</taxon>
        <taxon>Metamonada</taxon>
        <taxon>Parabasalia</taxon>
        <taxon>Tritrichomonadida</taxon>
        <taxon>Tritrichomonadidae</taxon>
        <taxon>Tritrichomonas</taxon>
    </lineage>
</organism>
<dbReference type="Proteomes" id="UP000179807">
    <property type="component" value="Unassembled WGS sequence"/>
</dbReference>
<comment type="caution">
    <text evidence="1">The sequence shown here is derived from an EMBL/GenBank/DDBJ whole genome shotgun (WGS) entry which is preliminary data.</text>
</comment>
<dbReference type="EMBL" id="MLAK01000558">
    <property type="protein sequence ID" value="OHT12686.1"/>
    <property type="molecule type" value="Genomic_DNA"/>
</dbReference>
<name>A0A1J4KSP7_9EUKA</name>
<keyword evidence="2" id="KW-1185">Reference proteome</keyword>
<dbReference type="RefSeq" id="XP_068365822.1">
    <property type="nucleotide sequence ID" value="XM_068499559.1"/>
</dbReference>
<evidence type="ECO:0000313" key="2">
    <source>
        <dbReference type="Proteomes" id="UP000179807"/>
    </source>
</evidence>
<sequence>MNILFFEKVKYDGCKKSVTYLVRNTILLMSSKVRLNSRWKSIIVLDNHGGIVTSFSLTNLGILKNKFSRQKKRKMGFKSLSAKQEVSMSCSNIITQLENSNQIIDDAYHNLIVEQRNDEVQSENKLSEKEIKQLSLSDNDTSYHFMTEDEYDFDQNIDYVY</sequence>
<gene>
    <name evidence="1" type="ORF">TRFO_17394</name>
</gene>
<proteinExistence type="predicted"/>
<accession>A0A1J4KSP7</accession>
<protein>
    <submittedName>
        <fullName evidence="1">Uncharacterized protein</fullName>
    </submittedName>
</protein>
<dbReference type="VEuPathDB" id="TrichDB:TRFO_17394"/>
<dbReference type="GeneID" id="94834263"/>
<dbReference type="AlphaFoldDB" id="A0A1J4KSP7"/>